<proteinExistence type="predicted"/>
<dbReference type="SUPFAM" id="SSF160424">
    <property type="entry name" value="BH3703-like"/>
    <property type="match status" value="1"/>
</dbReference>
<dbReference type="Proteomes" id="UP000294513">
    <property type="component" value="Unassembled WGS sequence"/>
</dbReference>
<feature type="compositionally biased region" description="Basic and acidic residues" evidence="1">
    <location>
        <begin position="212"/>
        <end position="224"/>
    </location>
</feature>
<keyword evidence="4" id="KW-1185">Reference proteome</keyword>
<feature type="domain" description="TNT" evidence="2">
    <location>
        <begin position="384"/>
        <end position="476"/>
    </location>
</feature>
<dbReference type="InterPro" id="IPR025331">
    <property type="entry name" value="TNT"/>
</dbReference>
<name>A0A4R5A0S2_9ACTN</name>
<dbReference type="RefSeq" id="WP_131903022.1">
    <property type="nucleotide sequence ID" value="NZ_SMKU01000440.1"/>
</dbReference>
<evidence type="ECO:0000259" key="2">
    <source>
        <dbReference type="Pfam" id="PF14021"/>
    </source>
</evidence>
<feature type="region of interest" description="Disordered" evidence="1">
    <location>
        <begin position="43"/>
        <end position="62"/>
    </location>
</feature>
<evidence type="ECO:0000313" key="3">
    <source>
        <dbReference type="EMBL" id="TDD64480.1"/>
    </source>
</evidence>
<gene>
    <name evidence="3" type="ORF">E1298_42325</name>
</gene>
<dbReference type="AlphaFoldDB" id="A0A4R5A0S2"/>
<protein>
    <submittedName>
        <fullName evidence="3">DUF4237 domain-containing protein</fullName>
    </submittedName>
</protein>
<dbReference type="OrthoDB" id="3449702at2"/>
<feature type="region of interest" description="Disordered" evidence="1">
    <location>
        <begin position="187"/>
        <end position="226"/>
    </location>
</feature>
<reference evidence="3 4" key="1">
    <citation type="submission" date="2019-03" db="EMBL/GenBank/DDBJ databases">
        <title>Draft genome sequences of novel Actinobacteria.</title>
        <authorList>
            <person name="Sahin N."/>
            <person name="Ay H."/>
            <person name="Saygin H."/>
        </authorList>
    </citation>
    <scope>NUCLEOTIDE SEQUENCE [LARGE SCALE GENOMIC DNA]</scope>
    <source>
        <strain evidence="3 4">H3C3</strain>
    </source>
</reference>
<dbReference type="GO" id="GO:0050135">
    <property type="term" value="F:NADP+ nucleosidase activity"/>
    <property type="evidence" value="ECO:0007669"/>
    <property type="project" value="InterPro"/>
</dbReference>
<sequence length="491" mass="53350">MTPEEETAVLGELVDEVVRLLPGDWERARLDYRAVGRHEALQLSGSASGGGHAGIARAGRGLPASGVPERLRRLREASYNPDFGAWTAATFHLWKESGEVGWNVSSREPDDFPWQDEPTPADAAAELARFPRPDEQIPGWLRSLFDLHQAAEAFDPQTTPQRESDLVRLLPTGAEQLFMRARMKLADLTPGPDRHSTGSDHRSTGPDQRNTGPDHRSTGPDRLRVGTPADGCWTIAHTDGAWLALGPDGTIAPFHEARAAVVHAMAGVMADARMEINSQVLRTARLLDRRTRPRDGVDAWLLASGDRSAQARTSDSPRPSAPGPYIALDPLHNRPGGHFVCVPGPPPETGAFISVHDVYRTLADKLLPKPKPTAQAQEPPSEVLRPGAMVDAYGDPSSSFVYDVGTPFSRRGLWGEPQDYPYRVYRVEKPLRGYTGLFSMAPIFPTGETPPPSDEGMGYYLVDSIADLVASGHLVETTGPGNTLTGQEGQR</sequence>
<dbReference type="InterPro" id="IPR036170">
    <property type="entry name" value="YezG-like_sf"/>
</dbReference>
<dbReference type="Pfam" id="PF14021">
    <property type="entry name" value="TNT"/>
    <property type="match status" value="1"/>
</dbReference>
<comment type="caution">
    <text evidence="3">The sequence shown here is derived from an EMBL/GenBank/DDBJ whole genome shotgun (WGS) entry which is preliminary data.</text>
</comment>
<organism evidence="3 4">
    <name type="scientific">Actinomadura rubrisoli</name>
    <dbReference type="NCBI Taxonomy" id="2530368"/>
    <lineage>
        <taxon>Bacteria</taxon>
        <taxon>Bacillati</taxon>
        <taxon>Actinomycetota</taxon>
        <taxon>Actinomycetes</taxon>
        <taxon>Streptosporangiales</taxon>
        <taxon>Thermomonosporaceae</taxon>
        <taxon>Actinomadura</taxon>
    </lineage>
</organism>
<accession>A0A4R5A0S2</accession>
<dbReference type="EMBL" id="SMKU01000440">
    <property type="protein sequence ID" value="TDD64480.1"/>
    <property type="molecule type" value="Genomic_DNA"/>
</dbReference>
<feature type="compositionally biased region" description="Basic and acidic residues" evidence="1">
    <location>
        <begin position="192"/>
        <end position="204"/>
    </location>
</feature>
<feature type="region of interest" description="Disordered" evidence="1">
    <location>
        <begin position="301"/>
        <end position="323"/>
    </location>
</feature>
<evidence type="ECO:0000313" key="4">
    <source>
        <dbReference type="Proteomes" id="UP000294513"/>
    </source>
</evidence>
<evidence type="ECO:0000256" key="1">
    <source>
        <dbReference type="SAM" id="MobiDB-lite"/>
    </source>
</evidence>